<reference evidence="5 6" key="1">
    <citation type="submission" date="2019-05" db="EMBL/GenBank/DDBJ databases">
        <authorList>
            <person name="Lee S.D."/>
        </authorList>
    </citation>
    <scope>NUCLEOTIDE SEQUENCE [LARGE SCALE GENOMIC DNA]</scope>
    <source>
        <strain evidence="5 6">C5-26</strain>
    </source>
</reference>
<comment type="similarity">
    <text evidence="1">Belongs to the ATP-dependent AMP-binding enzyme family.</text>
</comment>
<organism evidence="5 6">
    <name type="scientific">Leekyejoonella antrihumi</name>
    <dbReference type="NCBI Taxonomy" id="1660198"/>
    <lineage>
        <taxon>Bacteria</taxon>
        <taxon>Bacillati</taxon>
        <taxon>Actinomycetota</taxon>
        <taxon>Actinomycetes</taxon>
        <taxon>Micrococcales</taxon>
        <taxon>Dermacoccaceae</taxon>
        <taxon>Leekyejoonella</taxon>
    </lineage>
</organism>
<accession>A0A563E9U3</accession>
<dbReference type="OrthoDB" id="9803968at2"/>
<evidence type="ECO:0000313" key="6">
    <source>
        <dbReference type="Proteomes" id="UP000320244"/>
    </source>
</evidence>
<dbReference type="PANTHER" id="PTHR43201">
    <property type="entry name" value="ACYL-COA SYNTHETASE"/>
    <property type="match status" value="1"/>
</dbReference>
<dbReference type="Proteomes" id="UP000320244">
    <property type="component" value="Unassembled WGS sequence"/>
</dbReference>
<dbReference type="PROSITE" id="PS00455">
    <property type="entry name" value="AMP_BINDING"/>
    <property type="match status" value="1"/>
</dbReference>
<dbReference type="InterPro" id="IPR042099">
    <property type="entry name" value="ANL_N_sf"/>
</dbReference>
<reference evidence="5 6" key="2">
    <citation type="submission" date="2019-08" db="EMBL/GenBank/DDBJ databases">
        <title>Jejuicoccus antrihumi gen. nov., sp. nov., a new member of the family Dermacoccaceae isolated from a cave.</title>
        <authorList>
            <person name="Schumann P."/>
            <person name="Kim I.S."/>
        </authorList>
    </citation>
    <scope>NUCLEOTIDE SEQUENCE [LARGE SCALE GENOMIC DNA]</scope>
    <source>
        <strain evidence="5 6">C5-26</strain>
    </source>
</reference>
<evidence type="ECO:0000256" key="2">
    <source>
        <dbReference type="ARBA" id="ARBA00022598"/>
    </source>
</evidence>
<feature type="domain" description="AMP-dependent synthetase/ligase" evidence="3">
    <location>
        <begin position="12"/>
        <end position="365"/>
    </location>
</feature>
<dbReference type="InterPro" id="IPR000873">
    <property type="entry name" value="AMP-dep_synth/lig_dom"/>
</dbReference>
<name>A0A563E9U3_9MICO</name>
<keyword evidence="6" id="KW-1185">Reference proteome</keyword>
<evidence type="ECO:0000313" key="5">
    <source>
        <dbReference type="EMBL" id="TWP38564.1"/>
    </source>
</evidence>
<dbReference type="InterPro" id="IPR025110">
    <property type="entry name" value="AMP-bd_C"/>
</dbReference>
<dbReference type="Pfam" id="PF13193">
    <property type="entry name" value="AMP-binding_C"/>
    <property type="match status" value="1"/>
</dbReference>
<dbReference type="EMBL" id="VCQV01000002">
    <property type="protein sequence ID" value="TWP38564.1"/>
    <property type="molecule type" value="Genomic_DNA"/>
</dbReference>
<gene>
    <name evidence="5" type="ORF">FGL98_01875</name>
</gene>
<dbReference type="Gene3D" id="3.30.300.30">
    <property type="match status" value="1"/>
</dbReference>
<protein>
    <submittedName>
        <fullName evidence="5">Long-chain fatty acid--CoA ligase</fullName>
    </submittedName>
</protein>
<evidence type="ECO:0000256" key="1">
    <source>
        <dbReference type="ARBA" id="ARBA00006432"/>
    </source>
</evidence>
<dbReference type="FunFam" id="3.30.300.30:FF:000008">
    <property type="entry name" value="2,3-dihydroxybenzoate-AMP ligase"/>
    <property type="match status" value="1"/>
</dbReference>
<dbReference type="SUPFAM" id="SSF56801">
    <property type="entry name" value="Acetyl-CoA synthetase-like"/>
    <property type="match status" value="1"/>
</dbReference>
<dbReference type="GO" id="GO:0006631">
    <property type="term" value="P:fatty acid metabolic process"/>
    <property type="evidence" value="ECO:0007669"/>
    <property type="project" value="TreeGrafter"/>
</dbReference>
<dbReference type="InterPro" id="IPR045851">
    <property type="entry name" value="AMP-bd_C_sf"/>
</dbReference>
<sequence length="509" mass="54714">MQDKGIGSWAARRARMSPHRIALRQGVCTRTYAQLADDSAKVAHGLRRNGVGPGDRVAFLGLNSIELVVAMFATARLGAVFLPLNTRLAAPETAYILADSEPVILLWESGFEDIVHSATVRALGVPELRLGGPPGGRLGALAVTGAGPMDEPVGLDELFMIQYTSGTSGRPKGVQLTHGNIAWNVYNVLVDVDIRSDEVALVTAPLFHTAALNQLFFPTFLKGGTALVEAKFDADRALGLIEEHGVTFLFGVTSMYLALTRASAWADADLRSLRSAISGGAPVPVAMLQAYADRGVPIIQGYGLTEASPGVTMLRAEDSLRKMGSVGTPCMFTDVRVVDPGFGTPVDDQPGEILVQGPNVSPGYWHNPEATAEAFVDDGWLRTGDLALVDDEGHLRIVDRLKDMFISGGENVYPVEVESAIYTHPAVAECAVISVPDRTWGEVGRAVVTLRDGQSLTQEALLEHLQERLARYKVPRSVVFCDELPHNASGKLLKKAIRQVHGEPQEVTR</sequence>
<dbReference type="GO" id="GO:0031956">
    <property type="term" value="F:medium-chain fatty acid-CoA ligase activity"/>
    <property type="evidence" value="ECO:0007669"/>
    <property type="project" value="TreeGrafter"/>
</dbReference>
<keyword evidence="2 5" id="KW-0436">Ligase</keyword>
<dbReference type="PANTHER" id="PTHR43201:SF5">
    <property type="entry name" value="MEDIUM-CHAIN ACYL-COA LIGASE ACSF2, MITOCHONDRIAL"/>
    <property type="match status" value="1"/>
</dbReference>
<comment type="caution">
    <text evidence="5">The sequence shown here is derived from an EMBL/GenBank/DDBJ whole genome shotgun (WGS) entry which is preliminary data.</text>
</comment>
<dbReference type="Pfam" id="PF00501">
    <property type="entry name" value="AMP-binding"/>
    <property type="match status" value="1"/>
</dbReference>
<evidence type="ECO:0000259" key="3">
    <source>
        <dbReference type="Pfam" id="PF00501"/>
    </source>
</evidence>
<dbReference type="InterPro" id="IPR020845">
    <property type="entry name" value="AMP-binding_CS"/>
</dbReference>
<feature type="domain" description="AMP-binding enzyme C-terminal" evidence="4">
    <location>
        <begin position="416"/>
        <end position="491"/>
    </location>
</feature>
<evidence type="ECO:0000259" key="4">
    <source>
        <dbReference type="Pfam" id="PF13193"/>
    </source>
</evidence>
<dbReference type="CDD" id="cd17631">
    <property type="entry name" value="FACL_FadD13-like"/>
    <property type="match status" value="1"/>
</dbReference>
<dbReference type="RefSeq" id="WP_146314967.1">
    <property type="nucleotide sequence ID" value="NZ_VCQV01000002.1"/>
</dbReference>
<proteinExistence type="inferred from homology"/>
<dbReference type="Gene3D" id="3.40.50.12780">
    <property type="entry name" value="N-terminal domain of ligase-like"/>
    <property type="match status" value="1"/>
</dbReference>
<dbReference type="AlphaFoldDB" id="A0A563E9U3"/>